<accession>A0A9X1WLJ3</accession>
<dbReference type="RefSeq" id="WP_244802928.1">
    <property type="nucleotide sequence ID" value="NZ_JALIEA010000005.1"/>
</dbReference>
<sequence length="187" mass="19171">MTGWEETGLPGAADLDPVSAGQVEAGEGLLLDLGDVTFGLPVSHRLPGEESVTLTDETGMTICADTDGDGRVDTLSVVTFDGGWSSWRRQDCMSDGVNDHAEDHAGDHAEDGSATAEIHVDVSSVTSAVDGDGQGTAAEGVVGLSESAGEQGGRYGAWVGIPPATPGNGRGSWDARGWECVDRGNWG</sequence>
<proteinExistence type="predicted"/>
<reference evidence="1" key="1">
    <citation type="submission" date="2022-04" db="EMBL/GenBank/DDBJ databases">
        <title>Corynebacterium kalidii LD5P10.</title>
        <authorList>
            <person name="Sun J.Q."/>
        </authorList>
    </citation>
    <scope>NUCLEOTIDE SEQUENCE</scope>
    <source>
        <strain evidence="1">LD5P10</strain>
    </source>
</reference>
<keyword evidence="2" id="KW-1185">Reference proteome</keyword>
<comment type="caution">
    <text evidence="1">The sequence shown here is derived from an EMBL/GenBank/DDBJ whole genome shotgun (WGS) entry which is preliminary data.</text>
</comment>
<dbReference type="EMBL" id="JALIEA010000005">
    <property type="protein sequence ID" value="MCJ7857176.1"/>
    <property type="molecule type" value="Genomic_DNA"/>
</dbReference>
<gene>
    <name evidence="1" type="ORF">MUN33_00360</name>
</gene>
<protein>
    <submittedName>
        <fullName evidence="1">Uncharacterized protein</fullName>
    </submittedName>
</protein>
<evidence type="ECO:0000313" key="1">
    <source>
        <dbReference type="EMBL" id="MCJ7857176.1"/>
    </source>
</evidence>
<dbReference type="AlphaFoldDB" id="A0A9X1WLJ3"/>
<name>A0A9X1WLJ3_9CORY</name>
<evidence type="ECO:0000313" key="2">
    <source>
        <dbReference type="Proteomes" id="UP001139207"/>
    </source>
</evidence>
<organism evidence="1 2">
    <name type="scientific">Corynebacterium kalidii</name>
    <dbReference type="NCBI Taxonomy" id="2931982"/>
    <lineage>
        <taxon>Bacteria</taxon>
        <taxon>Bacillati</taxon>
        <taxon>Actinomycetota</taxon>
        <taxon>Actinomycetes</taxon>
        <taxon>Mycobacteriales</taxon>
        <taxon>Corynebacteriaceae</taxon>
        <taxon>Corynebacterium</taxon>
    </lineage>
</organism>
<dbReference type="Proteomes" id="UP001139207">
    <property type="component" value="Unassembled WGS sequence"/>
</dbReference>